<accession>A0A9I9EJV1</accession>
<dbReference type="AlphaFoldDB" id="A0A9I9EJV1"/>
<proteinExistence type="predicted"/>
<reference evidence="1" key="1">
    <citation type="submission" date="2023-03" db="UniProtKB">
        <authorList>
            <consortium name="EnsemblPlants"/>
        </authorList>
    </citation>
    <scope>IDENTIFICATION</scope>
</reference>
<sequence>MAQGSMTKARAKRLQDGLNACLQVKFCSLVKTWNFKSHLETQGP</sequence>
<name>A0A9I9EJV1_CUCME</name>
<evidence type="ECO:0000313" key="1">
    <source>
        <dbReference type="EnsemblPlants" id="MELO3C034804.2.1"/>
    </source>
</evidence>
<dbReference type="EnsemblPlants" id="MELO3C034804.2.1">
    <property type="protein sequence ID" value="MELO3C034804.2.1"/>
    <property type="gene ID" value="MELO3C034804.2"/>
</dbReference>
<protein>
    <submittedName>
        <fullName evidence="1">Uncharacterized protein</fullName>
    </submittedName>
</protein>
<dbReference type="Gramene" id="MELO3C034804.2.1">
    <property type="protein sequence ID" value="MELO3C034804.2.1"/>
    <property type="gene ID" value="MELO3C034804.2"/>
</dbReference>
<organism evidence="1">
    <name type="scientific">Cucumis melo</name>
    <name type="common">Muskmelon</name>
    <dbReference type="NCBI Taxonomy" id="3656"/>
    <lineage>
        <taxon>Eukaryota</taxon>
        <taxon>Viridiplantae</taxon>
        <taxon>Streptophyta</taxon>
        <taxon>Embryophyta</taxon>
        <taxon>Tracheophyta</taxon>
        <taxon>Spermatophyta</taxon>
        <taxon>Magnoliopsida</taxon>
        <taxon>eudicotyledons</taxon>
        <taxon>Gunneridae</taxon>
        <taxon>Pentapetalae</taxon>
        <taxon>rosids</taxon>
        <taxon>fabids</taxon>
        <taxon>Cucurbitales</taxon>
        <taxon>Cucurbitaceae</taxon>
        <taxon>Benincaseae</taxon>
        <taxon>Cucumis</taxon>
    </lineage>
</organism>